<dbReference type="AlphaFoldDB" id="M4B7X3"/>
<dbReference type="VEuPathDB" id="FungiDB:HpaG802375"/>
<dbReference type="GO" id="GO:0051082">
    <property type="term" value="F:unfolded protein binding"/>
    <property type="evidence" value="ECO:0007669"/>
    <property type="project" value="TreeGrafter"/>
</dbReference>
<sequence length="224" mass="24531">MKWITYIKGRAPELTPLSYIEQSSTCLTVVDLFVLAIIMYEVLDPCYYSVLQVDVNASSSVIARAYRSKALQFHPDKNPTALPEQFQAITEAYEVLSDPEKRQLYDYYGPTLKPRLSETFARLAPLLLSLATGFIGSSLCTYNSSLSARATCGYEVGLMGVAGVFYCYRLGGKDGAKPQTKPKKEMLSLSDYVTITSVGLLIGNVSGWAASSIVLLCKVIVFGS</sequence>
<dbReference type="SUPFAM" id="SSF46565">
    <property type="entry name" value="Chaperone J-domain"/>
    <property type="match status" value="1"/>
</dbReference>
<evidence type="ECO:0000313" key="4">
    <source>
        <dbReference type="EnsemblProtists" id="HpaP802375"/>
    </source>
</evidence>
<dbReference type="InterPro" id="IPR018253">
    <property type="entry name" value="DnaJ_domain_CS"/>
</dbReference>
<dbReference type="InterPro" id="IPR036869">
    <property type="entry name" value="J_dom_sf"/>
</dbReference>
<dbReference type="Proteomes" id="UP000011713">
    <property type="component" value="Unassembled WGS sequence"/>
</dbReference>
<dbReference type="PANTHER" id="PTHR43096:SF52">
    <property type="entry name" value="DNAJ HOMOLOG 1, MITOCHONDRIAL-RELATED"/>
    <property type="match status" value="1"/>
</dbReference>
<dbReference type="GO" id="GO:0042026">
    <property type="term" value="P:protein refolding"/>
    <property type="evidence" value="ECO:0007669"/>
    <property type="project" value="TreeGrafter"/>
</dbReference>
<evidence type="ECO:0000313" key="5">
    <source>
        <dbReference type="Proteomes" id="UP000011713"/>
    </source>
</evidence>
<dbReference type="PRINTS" id="PR00625">
    <property type="entry name" value="JDOMAIN"/>
</dbReference>
<dbReference type="STRING" id="559515.M4B7X3"/>
<reference evidence="4" key="2">
    <citation type="submission" date="2015-06" db="UniProtKB">
        <authorList>
            <consortium name="EnsemblProtists"/>
        </authorList>
    </citation>
    <scope>IDENTIFICATION</scope>
    <source>
        <strain evidence="4">Emoy2</strain>
    </source>
</reference>
<keyword evidence="1" id="KW-0143">Chaperone</keyword>
<dbReference type="PROSITE" id="PS50076">
    <property type="entry name" value="DNAJ_2"/>
    <property type="match status" value="1"/>
</dbReference>
<feature type="transmembrane region" description="Helical" evidence="2">
    <location>
        <begin position="154"/>
        <end position="171"/>
    </location>
</feature>
<dbReference type="InterPro" id="IPR001623">
    <property type="entry name" value="DnaJ_domain"/>
</dbReference>
<evidence type="ECO:0000259" key="3">
    <source>
        <dbReference type="PROSITE" id="PS50076"/>
    </source>
</evidence>
<dbReference type="InParanoid" id="M4B7X3"/>
<dbReference type="HOGENOM" id="CLU_1279934_0_0_1"/>
<dbReference type="EMBL" id="JH597876">
    <property type="status" value="NOT_ANNOTATED_CDS"/>
    <property type="molecule type" value="Genomic_DNA"/>
</dbReference>
<keyword evidence="2" id="KW-0472">Membrane</keyword>
<dbReference type="CDD" id="cd06257">
    <property type="entry name" value="DnaJ"/>
    <property type="match status" value="1"/>
</dbReference>
<dbReference type="eggNOG" id="KOG0714">
    <property type="taxonomic scope" value="Eukaryota"/>
</dbReference>
<reference evidence="5" key="1">
    <citation type="journal article" date="2010" name="Science">
        <title>Signatures of adaptation to obligate biotrophy in the Hyaloperonospora arabidopsidis genome.</title>
        <authorList>
            <person name="Baxter L."/>
            <person name="Tripathy S."/>
            <person name="Ishaque N."/>
            <person name="Boot N."/>
            <person name="Cabral A."/>
            <person name="Kemen E."/>
            <person name="Thines M."/>
            <person name="Ah-Fong A."/>
            <person name="Anderson R."/>
            <person name="Badejoko W."/>
            <person name="Bittner-Eddy P."/>
            <person name="Boore J.L."/>
            <person name="Chibucos M.C."/>
            <person name="Coates M."/>
            <person name="Dehal P."/>
            <person name="Delehaunty K."/>
            <person name="Dong S."/>
            <person name="Downton P."/>
            <person name="Dumas B."/>
            <person name="Fabro G."/>
            <person name="Fronick C."/>
            <person name="Fuerstenberg S.I."/>
            <person name="Fulton L."/>
            <person name="Gaulin E."/>
            <person name="Govers F."/>
            <person name="Hughes L."/>
            <person name="Humphray S."/>
            <person name="Jiang R.H."/>
            <person name="Judelson H."/>
            <person name="Kamoun S."/>
            <person name="Kyung K."/>
            <person name="Meijer H."/>
            <person name="Minx P."/>
            <person name="Morris P."/>
            <person name="Nelson J."/>
            <person name="Phuntumart V."/>
            <person name="Qutob D."/>
            <person name="Rehmany A."/>
            <person name="Rougon-Cardoso A."/>
            <person name="Ryden P."/>
            <person name="Torto-Alalibo T."/>
            <person name="Studholme D."/>
            <person name="Wang Y."/>
            <person name="Win J."/>
            <person name="Wood J."/>
            <person name="Clifton S.W."/>
            <person name="Rogers J."/>
            <person name="Van den Ackerveken G."/>
            <person name="Jones J.D."/>
            <person name="McDowell J.M."/>
            <person name="Beynon J."/>
            <person name="Tyler B.M."/>
        </authorList>
    </citation>
    <scope>NUCLEOTIDE SEQUENCE [LARGE SCALE GENOMIC DNA]</scope>
    <source>
        <strain evidence="5">Emoy2</strain>
    </source>
</reference>
<proteinExistence type="predicted"/>
<dbReference type="OMA" id="WIGASTV"/>
<keyword evidence="5" id="KW-1185">Reference proteome</keyword>
<dbReference type="Gene3D" id="1.10.287.110">
    <property type="entry name" value="DnaJ domain"/>
    <property type="match status" value="1"/>
</dbReference>
<dbReference type="PANTHER" id="PTHR43096">
    <property type="entry name" value="DNAJ HOMOLOG 1, MITOCHONDRIAL-RELATED"/>
    <property type="match status" value="1"/>
</dbReference>
<dbReference type="Pfam" id="PF00226">
    <property type="entry name" value="DnaJ"/>
    <property type="match status" value="1"/>
</dbReference>
<protein>
    <recommendedName>
        <fullName evidence="3">J domain-containing protein</fullName>
    </recommendedName>
</protein>
<accession>M4B7X3</accession>
<name>M4B7X3_HYAAE</name>
<feature type="transmembrane region" description="Helical" evidence="2">
    <location>
        <begin position="192"/>
        <end position="221"/>
    </location>
</feature>
<keyword evidence="2" id="KW-0812">Transmembrane</keyword>
<dbReference type="GO" id="GO:0005737">
    <property type="term" value="C:cytoplasm"/>
    <property type="evidence" value="ECO:0007669"/>
    <property type="project" value="TreeGrafter"/>
</dbReference>
<dbReference type="PROSITE" id="PS00636">
    <property type="entry name" value="DNAJ_1"/>
    <property type="match status" value="1"/>
</dbReference>
<evidence type="ECO:0000256" key="2">
    <source>
        <dbReference type="SAM" id="Phobius"/>
    </source>
</evidence>
<organism evidence="4 5">
    <name type="scientific">Hyaloperonospora arabidopsidis (strain Emoy2)</name>
    <name type="common">Downy mildew agent</name>
    <name type="synonym">Peronospora arabidopsidis</name>
    <dbReference type="NCBI Taxonomy" id="559515"/>
    <lineage>
        <taxon>Eukaryota</taxon>
        <taxon>Sar</taxon>
        <taxon>Stramenopiles</taxon>
        <taxon>Oomycota</taxon>
        <taxon>Peronosporomycetes</taxon>
        <taxon>Peronosporales</taxon>
        <taxon>Peronosporaceae</taxon>
        <taxon>Hyaloperonospora</taxon>
    </lineage>
</organism>
<dbReference type="EnsemblProtists" id="HpaT802375">
    <property type="protein sequence ID" value="HpaP802375"/>
    <property type="gene ID" value="HpaG802375"/>
</dbReference>
<evidence type="ECO:0000256" key="1">
    <source>
        <dbReference type="ARBA" id="ARBA00023186"/>
    </source>
</evidence>
<dbReference type="SMART" id="SM00271">
    <property type="entry name" value="DnaJ"/>
    <property type="match status" value="1"/>
</dbReference>
<keyword evidence="2" id="KW-1133">Transmembrane helix</keyword>
<feature type="domain" description="J" evidence="3">
    <location>
        <begin position="46"/>
        <end position="109"/>
    </location>
</feature>